<dbReference type="SUPFAM" id="SSF143100">
    <property type="entry name" value="TTHA1013/TTHA0281-like"/>
    <property type="match status" value="1"/>
</dbReference>
<dbReference type="EMBL" id="MGDI01000011">
    <property type="protein sequence ID" value="OGL54510.1"/>
    <property type="molecule type" value="Genomic_DNA"/>
</dbReference>
<name>A0A1F7SL54_9BACT</name>
<dbReference type="AlphaFoldDB" id="A0A1F7SL54"/>
<evidence type="ECO:0000313" key="1">
    <source>
        <dbReference type="EMBL" id="OGL54510.1"/>
    </source>
</evidence>
<dbReference type="Proteomes" id="UP000178082">
    <property type="component" value="Unassembled WGS sequence"/>
</dbReference>
<organism evidence="1 2">
    <name type="scientific">Candidatus Schekmanbacteria bacterium RIFCSPLOWO2_12_FULL_38_15</name>
    <dbReference type="NCBI Taxonomy" id="1817883"/>
    <lineage>
        <taxon>Bacteria</taxon>
        <taxon>Candidatus Schekmaniibacteriota</taxon>
    </lineage>
</organism>
<reference evidence="1 2" key="1">
    <citation type="journal article" date="2016" name="Nat. Commun.">
        <title>Thousands of microbial genomes shed light on interconnected biogeochemical processes in an aquifer system.</title>
        <authorList>
            <person name="Anantharaman K."/>
            <person name="Brown C.T."/>
            <person name="Hug L.A."/>
            <person name="Sharon I."/>
            <person name="Castelle C.J."/>
            <person name="Probst A.J."/>
            <person name="Thomas B.C."/>
            <person name="Singh A."/>
            <person name="Wilkins M.J."/>
            <person name="Karaoz U."/>
            <person name="Brodie E.L."/>
            <person name="Williams K.H."/>
            <person name="Hubbard S.S."/>
            <person name="Banfield J.F."/>
        </authorList>
    </citation>
    <scope>NUCLEOTIDE SEQUENCE [LARGE SCALE GENOMIC DNA]</scope>
</reference>
<dbReference type="STRING" id="1817883.A3G31_10145"/>
<gene>
    <name evidence="1" type="ORF">A3G31_10145</name>
</gene>
<dbReference type="InterPro" id="IPR035069">
    <property type="entry name" value="TTHA1013/TTHA0281-like"/>
</dbReference>
<evidence type="ECO:0000313" key="2">
    <source>
        <dbReference type="Proteomes" id="UP000178082"/>
    </source>
</evidence>
<comment type="caution">
    <text evidence="1">The sequence shown here is derived from an EMBL/GenBank/DDBJ whole genome shotgun (WGS) entry which is preliminary data.</text>
</comment>
<sequence>MIIEYVKEALRRAMYEKIDDEEPFYGEIPGLKGVWATGKTLEECRQRLAEVLDGWIVIRLKKGLSIPQLGRYRIEPLKALQFRG</sequence>
<dbReference type="InterPro" id="IPR049389">
    <property type="entry name" value="TTHA0281-like"/>
</dbReference>
<dbReference type="Pfam" id="PF21748">
    <property type="entry name" value="UPF0150"/>
    <property type="match status" value="1"/>
</dbReference>
<evidence type="ECO:0008006" key="3">
    <source>
        <dbReference type="Google" id="ProtNLM"/>
    </source>
</evidence>
<accession>A0A1F7SL54</accession>
<dbReference type="Gene3D" id="3.30.160.250">
    <property type="match status" value="1"/>
</dbReference>
<proteinExistence type="predicted"/>
<protein>
    <recommendedName>
        <fullName evidence="3">Antitoxin HicB</fullName>
    </recommendedName>
</protein>